<dbReference type="InterPro" id="IPR006201">
    <property type="entry name" value="Neur_channel"/>
</dbReference>
<proteinExistence type="predicted"/>
<sequence length="542" mass="61722">MNDFAKLFIGTGIILATHAIMEPPKFYQTEDPDWCQDSDLKCPSWAQSGECSKNPAWMMANCKKSCQSCQGGDNAWKLRDQLAAKYDNKSSGQTLRKFLSPTLSLHSLLIDRMKIDETQQNTWNDSRIQWNPEEWNLSWLTFFWTQIWTPQIVQTNSPVGAIVGSTYNAILAANYTGQIYLWLDFVFSTNTNFRYADFPFDKHDVCFNLDNKRYYAIKFVASQNAADEVLTMAQKASPSGWQVVQARVDQRKETVRLMRKWNNDPFDIDKSTVDVCFTFKRDSSYVNIEIIMPSLVPAVVTLASFMFVCFKRQMYMLIASLFMQILAVYPLHELLPPAAGYTPCICKLQYAYCNSSNNNYNNHYYTTFSNIVKFFAFNTGMTCIILLVVILLYGLSMSRQSFLPPPRLITRLTTLVDDYSPFCCSMNGKSDVNDGDQNLTDNDGQPAAVNFESNGGPKAASPAHRTPSKHLWQPAAQACHHFDTYQRALSIDSQNSGVFAKKKFLLTLKITYASRGRTPILTEARLRYYCVEGVVLSCKIRK</sequence>
<dbReference type="Pfam" id="PF02931">
    <property type="entry name" value="Neur_chan_LBD"/>
    <property type="match status" value="1"/>
</dbReference>
<keyword evidence="2" id="KW-0472">Membrane</keyword>
<evidence type="ECO:0000313" key="5">
    <source>
        <dbReference type="WBParaSite" id="nRc.2.0.1.t30882-RA"/>
    </source>
</evidence>
<feature type="transmembrane region" description="Helical" evidence="2">
    <location>
        <begin position="290"/>
        <end position="308"/>
    </location>
</feature>
<dbReference type="InterPro" id="IPR003582">
    <property type="entry name" value="ShKT_dom"/>
</dbReference>
<protein>
    <submittedName>
        <fullName evidence="5">ShKT domain-containing protein</fullName>
    </submittedName>
</protein>
<dbReference type="GO" id="GO:0004888">
    <property type="term" value="F:transmembrane signaling receptor activity"/>
    <property type="evidence" value="ECO:0007669"/>
    <property type="project" value="InterPro"/>
</dbReference>
<dbReference type="GO" id="GO:0016020">
    <property type="term" value="C:membrane"/>
    <property type="evidence" value="ECO:0007669"/>
    <property type="project" value="InterPro"/>
</dbReference>
<dbReference type="PROSITE" id="PS51670">
    <property type="entry name" value="SHKT"/>
    <property type="match status" value="1"/>
</dbReference>
<dbReference type="AlphaFoldDB" id="A0A915JYY4"/>
<dbReference type="SUPFAM" id="SSF63712">
    <property type="entry name" value="Nicotinic receptor ligand binding domain-like"/>
    <property type="match status" value="1"/>
</dbReference>
<dbReference type="PANTHER" id="PTHR18945">
    <property type="entry name" value="NEUROTRANSMITTER GATED ION CHANNEL"/>
    <property type="match status" value="1"/>
</dbReference>
<accession>A0A915JYY4</accession>
<keyword evidence="4" id="KW-1185">Reference proteome</keyword>
<dbReference type="Pfam" id="PF01549">
    <property type="entry name" value="ShK"/>
    <property type="match status" value="1"/>
</dbReference>
<dbReference type="WBParaSite" id="nRc.2.0.1.t30882-RA">
    <property type="protein sequence ID" value="nRc.2.0.1.t30882-RA"/>
    <property type="gene ID" value="nRc.2.0.1.g30882"/>
</dbReference>
<keyword evidence="2" id="KW-0812">Transmembrane</keyword>
<organism evidence="4 5">
    <name type="scientific">Romanomermis culicivorax</name>
    <name type="common">Nematode worm</name>
    <dbReference type="NCBI Taxonomy" id="13658"/>
    <lineage>
        <taxon>Eukaryota</taxon>
        <taxon>Metazoa</taxon>
        <taxon>Ecdysozoa</taxon>
        <taxon>Nematoda</taxon>
        <taxon>Enoplea</taxon>
        <taxon>Dorylaimia</taxon>
        <taxon>Mermithida</taxon>
        <taxon>Mermithoidea</taxon>
        <taxon>Mermithidae</taxon>
        <taxon>Romanomermis</taxon>
    </lineage>
</organism>
<evidence type="ECO:0000259" key="3">
    <source>
        <dbReference type="PROSITE" id="PS51670"/>
    </source>
</evidence>
<dbReference type="InterPro" id="IPR006202">
    <property type="entry name" value="Neur_chan_lig-bd"/>
</dbReference>
<dbReference type="InterPro" id="IPR036734">
    <property type="entry name" value="Neur_chan_lig-bd_sf"/>
</dbReference>
<dbReference type="Proteomes" id="UP000887565">
    <property type="component" value="Unplaced"/>
</dbReference>
<evidence type="ECO:0000256" key="1">
    <source>
        <dbReference type="PROSITE-ProRule" id="PRU01005"/>
    </source>
</evidence>
<dbReference type="Gene3D" id="2.70.170.10">
    <property type="entry name" value="Neurotransmitter-gated ion-channel ligand-binding domain"/>
    <property type="match status" value="1"/>
</dbReference>
<name>A0A915JYY4_ROMCU</name>
<reference evidence="5" key="1">
    <citation type="submission" date="2022-11" db="UniProtKB">
        <authorList>
            <consortium name="WormBaseParasite"/>
        </authorList>
    </citation>
    <scope>IDENTIFICATION</scope>
</reference>
<feature type="domain" description="ShKT" evidence="3">
    <location>
        <begin position="35"/>
        <end position="69"/>
    </location>
</feature>
<dbReference type="GO" id="GO:0005230">
    <property type="term" value="F:extracellular ligand-gated monoatomic ion channel activity"/>
    <property type="evidence" value="ECO:0007669"/>
    <property type="project" value="InterPro"/>
</dbReference>
<feature type="disulfide bond" evidence="1">
    <location>
        <begin position="35"/>
        <end position="69"/>
    </location>
</feature>
<keyword evidence="1" id="KW-1015">Disulfide bond</keyword>
<comment type="caution">
    <text evidence="1">Lacks conserved residue(s) required for the propagation of feature annotation.</text>
</comment>
<feature type="transmembrane region" description="Helical" evidence="2">
    <location>
        <begin position="374"/>
        <end position="395"/>
    </location>
</feature>
<evidence type="ECO:0000256" key="2">
    <source>
        <dbReference type="SAM" id="Phobius"/>
    </source>
</evidence>
<evidence type="ECO:0000313" key="4">
    <source>
        <dbReference type="Proteomes" id="UP000887565"/>
    </source>
</evidence>
<dbReference type="SMART" id="SM00254">
    <property type="entry name" value="ShKT"/>
    <property type="match status" value="1"/>
</dbReference>
<keyword evidence="2" id="KW-1133">Transmembrane helix</keyword>